<keyword evidence="3" id="KW-1185">Reference proteome</keyword>
<dbReference type="EMBL" id="KN817538">
    <property type="protein sequence ID" value="KJA24155.1"/>
    <property type="molecule type" value="Genomic_DNA"/>
</dbReference>
<evidence type="ECO:0000313" key="2">
    <source>
        <dbReference type="EMBL" id="KJA24155.1"/>
    </source>
</evidence>
<protein>
    <recommendedName>
        <fullName evidence="4">BTB domain-containing protein</fullName>
    </recommendedName>
</protein>
<dbReference type="OMA" id="MPLVIQP"/>
<dbReference type="OrthoDB" id="3249359at2759"/>
<accession>A0A0D2PXK8</accession>
<dbReference type="STRING" id="945553.A0A0D2PXK8"/>
<feature type="compositionally biased region" description="Polar residues" evidence="1">
    <location>
        <begin position="180"/>
        <end position="199"/>
    </location>
</feature>
<proteinExistence type="predicted"/>
<gene>
    <name evidence="2" type="ORF">HYPSUDRAFT_38919</name>
</gene>
<reference evidence="3" key="1">
    <citation type="submission" date="2014-04" db="EMBL/GenBank/DDBJ databases">
        <title>Evolutionary Origins and Diversification of the Mycorrhizal Mutualists.</title>
        <authorList>
            <consortium name="DOE Joint Genome Institute"/>
            <consortium name="Mycorrhizal Genomics Consortium"/>
            <person name="Kohler A."/>
            <person name="Kuo A."/>
            <person name="Nagy L.G."/>
            <person name="Floudas D."/>
            <person name="Copeland A."/>
            <person name="Barry K.W."/>
            <person name="Cichocki N."/>
            <person name="Veneault-Fourrey C."/>
            <person name="LaButti K."/>
            <person name="Lindquist E.A."/>
            <person name="Lipzen A."/>
            <person name="Lundell T."/>
            <person name="Morin E."/>
            <person name="Murat C."/>
            <person name="Riley R."/>
            <person name="Ohm R."/>
            <person name="Sun H."/>
            <person name="Tunlid A."/>
            <person name="Henrissat B."/>
            <person name="Grigoriev I.V."/>
            <person name="Hibbett D.S."/>
            <person name="Martin F."/>
        </authorList>
    </citation>
    <scope>NUCLEOTIDE SEQUENCE [LARGE SCALE GENOMIC DNA]</scope>
    <source>
        <strain evidence="3">FD-334 SS-4</strain>
    </source>
</reference>
<evidence type="ECO:0000256" key="1">
    <source>
        <dbReference type="SAM" id="MobiDB-lite"/>
    </source>
</evidence>
<feature type="region of interest" description="Disordered" evidence="1">
    <location>
        <begin position="180"/>
        <end position="202"/>
    </location>
</feature>
<name>A0A0D2PXK8_HYPSF</name>
<dbReference type="Proteomes" id="UP000054270">
    <property type="component" value="Unassembled WGS sequence"/>
</dbReference>
<evidence type="ECO:0000313" key="3">
    <source>
        <dbReference type="Proteomes" id="UP000054270"/>
    </source>
</evidence>
<organism evidence="2 3">
    <name type="scientific">Hypholoma sublateritium (strain FD-334 SS-4)</name>
    <dbReference type="NCBI Taxonomy" id="945553"/>
    <lineage>
        <taxon>Eukaryota</taxon>
        <taxon>Fungi</taxon>
        <taxon>Dikarya</taxon>
        <taxon>Basidiomycota</taxon>
        <taxon>Agaricomycotina</taxon>
        <taxon>Agaricomycetes</taxon>
        <taxon>Agaricomycetidae</taxon>
        <taxon>Agaricales</taxon>
        <taxon>Agaricineae</taxon>
        <taxon>Strophariaceae</taxon>
        <taxon>Hypholoma</taxon>
    </lineage>
</organism>
<evidence type="ECO:0008006" key="4">
    <source>
        <dbReference type="Google" id="ProtNLM"/>
    </source>
</evidence>
<dbReference type="AlphaFoldDB" id="A0A0D2PXK8"/>
<sequence length="324" mass="36395">MEEVSERKHPIYWFDDGSIIIDVEVYQFKVHNTLVSRHSRYFSSLSARRISSEPLNGVNKCPPSESSGINRITLDTNTKIWASDVEALLQHLYHDVPLRKDSSIAHVASLLRVSSPQQLDYPVLHESVKDILQGMFPTDPASFTHNHPLHDALPVATEFNLRAARKAILYSLVTTTEFDISNPTTREDPQNSGANGNRSASKDESVAQLESSILLDGPLTLSAADSEICTILMTRLIEYFSPVLFTAPAASHMECTDIFADKWMTLVIQPAIDNAGVYKPLETLRLIKEINWQKLGLCASCAAEKQEEWTEEQKTIWNLIDSWI</sequence>